<comment type="caution">
    <text evidence="1">The sequence shown here is derived from an EMBL/GenBank/DDBJ whole genome shotgun (WGS) entry which is preliminary data.</text>
</comment>
<keyword evidence="2" id="KW-1185">Reference proteome</keyword>
<organism evidence="1 2">
    <name type="scientific">Ilyodon furcidens</name>
    <name type="common">goldbreast splitfin</name>
    <dbReference type="NCBI Taxonomy" id="33524"/>
    <lineage>
        <taxon>Eukaryota</taxon>
        <taxon>Metazoa</taxon>
        <taxon>Chordata</taxon>
        <taxon>Craniata</taxon>
        <taxon>Vertebrata</taxon>
        <taxon>Euteleostomi</taxon>
        <taxon>Actinopterygii</taxon>
        <taxon>Neopterygii</taxon>
        <taxon>Teleostei</taxon>
        <taxon>Neoteleostei</taxon>
        <taxon>Acanthomorphata</taxon>
        <taxon>Ovalentaria</taxon>
        <taxon>Atherinomorphae</taxon>
        <taxon>Cyprinodontiformes</taxon>
        <taxon>Goodeidae</taxon>
        <taxon>Ilyodon</taxon>
    </lineage>
</organism>
<evidence type="ECO:0000313" key="2">
    <source>
        <dbReference type="Proteomes" id="UP001482620"/>
    </source>
</evidence>
<proteinExistence type="predicted"/>
<name>A0ABV0SQ63_9TELE</name>
<reference evidence="1 2" key="1">
    <citation type="submission" date="2021-06" db="EMBL/GenBank/DDBJ databases">
        <authorList>
            <person name="Palmer J.M."/>
        </authorList>
    </citation>
    <scope>NUCLEOTIDE SEQUENCE [LARGE SCALE GENOMIC DNA]</scope>
    <source>
        <strain evidence="2">if_2019</strain>
        <tissue evidence="1">Muscle</tissue>
    </source>
</reference>
<dbReference type="Proteomes" id="UP001482620">
    <property type="component" value="Unassembled WGS sequence"/>
</dbReference>
<dbReference type="EMBL" id="JAHRIQ010004160">
    <property type="protein sequence ID" value="MEQ2222722.1"/>
    <property type="molecule type" value="Genomic_DNA"/>
</dbReference>
<accession>A0ABV0SQ63</accession>
<protein>
    <submittedName>
        <fullName evidence="1">Uncharacterized protein</fullName>
    </submittedName>
</protein>
<sequence length="171" mass="19504">MGAQVTGVTHPADCYWEHLSRWLPALRRLSVSQQWLLSSPGSVSSSFPDFWIQDSSLQFVLQTNSKLAVFWLCNQLPTIIGKPCSPSNELLCKPYHPAHHATFFTPRTKLNWTSRQLPSGIHEPTYLGYYPPQFPLVSCSQTPHLSFPLAVQSSPPLEICWSWFSRHYSFL</sequence>
<evidence type="ECO:0000313" key="1">
    <source>
        <dbReference type="EMBL" id="MEQ2222722.1"/>
    </source>
</evidence>
<gene>
    <name evidence="1" type="ORF">ILYODFUR_029344</name>
</gene>